<dbReference type="InterPro" id="IPR003959">
    <property type="entry name" value="ATPase_AAA_core"/>
</dbReference>
<evidence type="ECO:0000259" key="7">
    <source>
        <dbReference type="SMART" id="SM00382"/>
    </source>
</evidence>
<feature type="binding site" evidence="6">
    <location>
        <position position="270"/>
    </location>
    <ligand>
        <name>ATP</name>
        <dbReference type="ChEBI" id="CHEBI:30616"/>
    </ligand>
</feature>
<feature type="domain" description="AAA+ ATPase" evidence="7">
    <location>
        <begin position="61"/>
        <end position="350"/>
    </location>
</feature>
<dbReference type="PATRIC" id="fig|1703780.3.peg.2601"/>
<dbReference type="Gene3D" id="1.10.8.10">
    <property type="entry name" value="DNA helicase RuvA subunit, C-terminal domain"/>
    <property type="match status" value="1"/>
</dbReference>
<comment type="subunit">
    <text evidence="6">A double ring-shaped homohexamer of HslV is capped on each side by a ring-shaped HslU homohexamer. The assembly of the HslU/HslV complex is dependent on binding of ATP.</text>
</comment>
<keyword evidence="5 6" id="KW-0143">Chaperone</keyword>
<feature type="domain" description="Clp ATPase C-terminal" evidence="8">
    <location>
        <begin position="349"/>
        <end position="443"/>
    </location>
</feature>
<sequence>MADKALKDDVLSNAFPTPGEIVERLDKYVIGQSEAKKAVAIALRNRWRRQRVTGKIKDEIYPNNIILIGPTGVGKTEIARRLAGIAHAPFIKVEASRFTEVGYVGKDVESMVRELVEISVNMVRQEKTRNVEEKAQKFAEERILDILLPVPKAQTPTAGEEPVSHAATREKLRQRLHRGAFDDRTVELEVVSQKTPFIEILSPIGIENLSGAIEEAFGGRFPKGKKKRKMPVKEALRYLQNEEADKLIDMDEVINEARERAMNSGIVFIDEIDKICGSGSTRGPDVSREGVQRDLLPIVEGSNVTTKYGMVKTNHILFIAAGAFHNRKPSDLIPEMQGRFPIRVELAALTTEDFQRILIEPENCLIKQYSLLMKSENVTLEFAEDAIQAIAAIASKVNESTENIGARRLHTVMTKLLEDVLFVAPNISDKKVKITKDYVTEKLQNIVSDVDMSRYIL</sequence>
<dbReference type="InterPro" id="IPR003593">
    <property type="entry name" value="AAA+_ATPase"/>
</dbReference>
<evidence type="ECO:0000313" key="9">
    <source>
        <dbReference type="EMBL" id="KPK72056.1"/>
    </source>
</evidence>
<feature type="binding site" evidence="6">
    <location>
        <position position="30"/>
    </location>
    <ligand>
        <name>ATP</name>
        <dbReference type="ChEBI" id="CHEBI:30616"/>
    </ligand>
</feature>
<dbReference type="GO" id="GO:0036402">
    <property type="term" value="F:proteasome-activating activity"/>
    <property type="evidence" value="ECO:0007669"/>
    <property type="project" value="UniProtKB-UniRule"/>
</dbReference>
<dbReference type="InterPro" id="IPR004491">
    <property type="entry name" value="HslU"/>
</dbReference>
<keyword evidence="4 6" id="KW-0067">ATP-binding</keyword>
<feature type="binding site" evidence="6">
    <location>
        <position position="335"/>
    </location>
    <ligand>
        <name>ATP</name>
        <dbReference type="ChEBI" id="CHEBI:30616"/>
    </ligand>
</feature>
<evidence type="ECO:0000256" key="5">
    <source>
        <dbReference type="ARBA" id="ARBA00023186"/>
    </source>
</evidence>
<keyword evidence="2 6" id="KW-0963">Cytoplasm</keyword>
<dbReference type="Proteomes" id="UP000051096">
    <property type="component" value="Unassembled WGS sequence"/>
</dbReference>
<dbReference type="Pfam" id="PF07724">
    <property type="entry name" value="AAA_2"/>
    <property type="match status" value="1"/>
</dbReference>
<organism evidence="9 10">
    <name type="scientific">candidate division WOR_3 bacterium SM23_60</name>
    <dbReference type="NCBI Taxonomy" id="1703780"/>
    <lineage>
        <taxon>Bacteria</taxon>
        <taxon>Bacteria division WOR-3</taxon>
    </lineage>
</organism>
<protein>
    <recommendedName>
        <fullName evidence="6">ATP-dependent protease ATPase subunit HslU</fullName>
    </recommendedName>
    <alternativeName>
        <fullName evidence="6">Unfoldase HslU</fullName>
    </alternativeName>
</protein>
<evidence type="ECO:0000256" key="4">
    <source>
        <dbReference type="ARBA" id="ARBA00022840"/>
    </source>
</evidence>
<dbReference type="InterPro" id="IPR050052">
    <property type="entry name" value="ATP-dep_Clp_protease_ClpX"/>
</dbReference>
<feature type="binding site" evidence="6">
    <location>
        <begin position="72"/>
        <end position="77"/>
    </location>
    <ligand>
        <name>ATP</name>
        <dbReference type="ChEBI" id="CHEBI:30616"/>
    </ligand>
</feature>
<gene>
    <name evidence="6" type="primary">hslU</name>
    <name evidence="9" type="ORF">AMJ87_05875</name>
</gene>
<evidence type="ECO:0000256" key="2">
    <source>
        <dbReference type="ARBA" id="ARBA00022490"/>
    </source>
</evidence>
<feature type="binding site" evidence="6">
    <location>
        <position position="407"/>
    </location>
    <ligand>
        <name>ATP</name>
        <dbReference type="ChEBI" id="CHEBI:30616"/>
    </ligand>
</feature>
<evidence type="ECO:0000259" key="8">
    <source>
        <dbReference type="SMART" id="SM01086"/>
    </source>
</evidence>
<dbReference type="SMART" id="SM00382">
    <property type="entry name" value="AAA"/>
    <property type="match status" value="1"/>
</dbReference>
<dbReference type="CDD" id="cd19498">
    <property type="entry name" value="RecA-like_HslU"/>
    <property type="match status" value="1"/>
</dbReference>
<dbReference type="InterPro" id="IPR019489">
    <property type="entry name" value="Clp_ATPase_C"/>
</dbReference>
<dbReference type="Pfam" id="PF00004">
    <property type="entry name" value="AAA"/>
    <property type="match status" value="1"/>
</dbReference>
<comment type="caution">
    <text evidence="9">The sequence shown here is derived from an EMBL/GenBank/DDBJ whole genome shotgun (WGS) entry which is preliminary data.</text>
</comment>
<dbReference type="InterPro" id="IPR027417">
    <property type="entry name" value="P-loop_NTPase"/>
</dbReference>
<dbReference type="AlphaFoldDB" id="A0A0S8GG70"/>
<dbReference type="GO" id="GO:0009376">
    <property type="term" value="C:HslUV protease complex"/>
    <property type="evidence" value="ECO:0007669"/>
    <property type="project" value="UniProtKB-UniRule"/>
</dbReference>
<proteinExistence type="inferred from homology"/>
<dbReference type="SUPFAM" id="SSF52540">
    <property type="entry name" value="P-loop containing nucleoside triphosphate hydrolases"/>
    <property type="match status" value="1"/>
</dbReference>
<evidence type="ECO:0000256" key="1">
    <source>
        <dbReference type="ARBA" id="ARBA00009771"/>
    </source>
</evidence>
<reference evidence="9 10" key="1">
    <citation type="journal article" date="2015" name="Microbiome">
        <title>Genomic resolution of linkages in carbon, nitrogen, and sulfur cycling among widespread estuary sediment bacteria.</title>
        <authorList>
            <person name="Baker B.J."/>
            <person name="Lazar C.S."/>
            <person name="Teske A.P."/>
            <person name="Dick G.J."/>
        </authorList>
    </citation>
    <scope>NUCLEOTIDE SEQUENCE [LARGE SCALE GENOMIC DNA]</scope>
    <source>
        <strain evidence="9">SM23_60</strain>
    </source>
</reference>
<dbReference type="GO" id="GO:0005524">
    <property type="term" value="F:ATP binding"/>
    <property type="evidence" value="ECO:0007669"/>
    <property type="project" value="UniProtKB-UniRule"/>
</dbReference>
<dbReference type="HAMAP" id="MF_00249">
    <property type="entry name" value="HslU"/>
    <property type="match status" value="1"/>
</dbReference>
<comment type="subcellular location">
    <subcellularLocation>
        <location evidence="6">Cytoplasm</location>
    </subcellularLocation>
</comment>
<dbReference type="Gene3D" id="3.40.50.300">
    <property type="entry name" value="P-loop containing nucleotide triphosphate hydrolases"/>
    <property type="match status" value="2"/>
</dbReference>
<dbReference type="GO" id="GO:0016887">
    <property type="term" value="F:ATP hydrolysis activity"/>
    <property type="evidence" value="ECO:0007669"/>
    <property type="project" value="InterPro"/>
</dbReference>
<comment type="function">
    <text evidence="6">ATPase subunit of a proteasome-like degradation complex; this subunit has chaperone activity. The binding of ATP and its subsequent hydrolysis by HslU are essential for unfolding of protein substrates subsequently hydrolyzed by HslV. HslU recognizes the N-terminal part of its protein substrates and unfolds these before they are guided to HslV for hydrolysis.</text>
</comment>
<comment type="similarity">
    <text evidence="1 6">Belongs to the ClpX chaperone family. HslU subfamily.</text>
</comment>
<dbReference type="PANTHER" id="PTHR48102">
    <property type="entry name" value="ATP-DEPENDENT CLP PROTEASE ATP-BINDING SUBUNIT CLPX-LIKE, MITOCHONDRIAL-RELATED"/>
    <property type="match status" value="1"/>
</dbReference>
<dbReference type="GO" id="GO:0008233">
    <property type="term" value="F:peptidase activity"/>
    <property type="evidence" value="ECO:0007669"/>
    <property type="project" value="InterPro"/>
</dbReference>
<evidence type="ECO:0000313" key="10">
    <source>
        <dbReference type="Proteomes" id="UP000051096"/>
    </source>
</evidence>
<dbReference type="NCBIfam" id="TIGR00390">
    <property type="entry name" value="hslU"/>
    <property type="match status" value="1"/>
</dbReference>
<dbReference type="FunFam" id="3.40.50.300:FF:000213">
    <property type="entry name" value="ATP-dependent protease ATPase subunit HslU"/>
    <property type="match status" value="1"/>
</dbReference>
<evidence type="ECO:0000256" key="6">
    <source>
        <dbReference type="HAMAP-Rule" id="MF_00249"/>
    </source>
</evidence>
<dbReference type="NCBIfam" id="NF003544">
    <property type="entry name" value="PRK05201.1"/>
    <property type="match status" value="1"/>
</dbReference>
<dbReference type="EMBL" id="LJUO01000043">
    <property type="protein sequence ID" value="KPK72056.1"/>
    <property type="molecule type" value="Genomic_DNA"/>
</dbReference>
<dbReference type="Gene3D" id="1.10.8.60">
    <property type="match status" value="1"/>
</dbReference>
<dbReference type="PANTHER" id="PTHR48102:SF3">
    <property type="entry name" value="ATP-DEPENDENT PROTEASE ATPASE SUBUNIT HSLU"/>
    <property type="match status" value="1"/>
</dbReference>
<dbReference type="GO" id="GO:0043335">
    <property type="term" value="P:protein unfolding"/>
    <property type="evidence" value="ECO:0007669"/>
    <property type="project" value="UniProtKB-UniRule"/>
</dbReference>
<dbReference type="SMART" id="SM01086">
    <property type="entry name" value="ClpB_D2-small"/>
    <property type="match status" value="1"/>
</dbReference>
<evidence type="ECO:0000256" key="3">
    <source>
        <dbReference type="ARBA" id="ARBA00022741"/>
    </source>
</evidence>
<keyword evidence="3 6" id="KW-0547">Nucleotide-binding</keyword>
<accession>A0A0S8GG70</accession>
<name>A0A0S8GG70_UNCW3</name>